<evidence type="ECO:0000256" key="2">
    <source>
        <dbReference type="ARBA" id="ARBA00023015"/>
    </source>
</evidence>
<dbReference type="PROSITE" id="PS50949">
    <property type="entry name" value="HTH_GNTR"/>
    <property type="match status" value="1"/>
</dbReference>
<dbReference type="Gene3D" id="1.10.10.10">
    <property type="entry name" value="Winged helix-like DNA-binding domain superfamily/Winged helix DNA-binding domain"/>
    <property type="match status" value="1"/>
</dbReference>
<dbReference type="RefSeq" id="WP_061141531.1">
    <property type="nucleotide sequence ID" value="NZ_LNNH01000012.1"/>
</dbReference>
<dbReference type="InterPro" id="IPR000524">
    <property type="entry name" value="Tscrpt_reg_HTH_GntR"/>
</dbReference>
<dbReference type="Proteomes" id="UP000064189">
    <property type="component" value="Unassembled WGS sequence"/>
</dbReference>
<dbReference type="InterPro" id="IPR011663">
    <property type="entry name" value="UTRA"/>
</dbReference>
<proteinExistence type="predicted"/>
<dbReference type="EMBL" id="LNNH01000012">
    <property type="protein sequence ID" value="KWW21178.1"/>
    <property type="molecule type" value="Genomic_DNA"/>
</dbReference>
<dbReference type="SUPFAM" id="SSF46785">
    <property type="entry name" value="Winged helix' DNA-binding domain"/>
    <property type="match status" value="1"/>
</dbReference>
<feature type="domain" description="HTH gntR-type" evidence="5">
    <location>
        <begin position="1"/>
        <end position="69"/>
    </location>
</feature>
<dbReference type="PRINTS" id="PR00035">
    <property type="entry name" value="HTHGNTR"/>
</dbReference>
<dbReference type="InterPro" id="IPR036388">
    <property type="entry name" value="WH-like_DNA-bd_sf"/>
</dbReference>
<dbReference type="InterPro" id="IPR050679">
    <property type="entry name" value="Bact_HTH_transcr_reg"/>
</dbReference>
<dbReference type="CDD" id="cd07377">
    <property type="entry name" value="WHTH_GntR"/>
    <property type="match status" value="1"/>
</dbReference>
<dbReference type="AlphaFoldDB" id="A0A109N0D1"/>
<evidence type="ECO:0000259" key="5">
    <source>
        <dbReference type="PROSITE" id="PS50949"/>
    </source>
</evidence>
<dbReference type="GO" id="GO:0045892">
    <property type="term" value="P:negative regulation of DNA-templated transcription"/>
    <property type="evidence" value="ECO:0007669"/>
    <property type="project" value="TreeGrafter"/>
</dbReference>
<dbReference type="FunFam" id="3.40.1410.10:FF:000008">
    <property type="entry name" value="Transcriptional regulator, GntR family"/>
    <property type="match status" value="1"/>
</dbReference>
<protein>
    <submittedName>
        <fullName evidence="6">GntR family transcriptional regulator</fullName>
    </submittedName>
</protein>
<name>A0A109N0D1_9BACI</name>
<evidence type="ECO:0000313" key="7">
    <source>
        <dbReference type="Proteomes" id="UP000064189"/>
    </source>
</evidence>
<gene>
    <name evidence="6" type="ORF">AS888_16360</name>
</gene>
<keyword evidence="4" id="KW-0804">Transcription</keyword>
<keyword evidence="2" id="KW-0805">Transcription regulation</keyword>
<keyword evidence="7" id="KW-1185">Reference proteome</keyword>
<dbReference type="PANTHER" id="PTHR44846:SF5">
    <property type="entry name" value="HTH-TYPE TRANSCRIPTIONAL REGULATOR GMUR"/>
    <property type="match status" value="1"/>
</dbReference>
<organism evidence="6 7">
    <name type="scientific">Peribacillus simplex</name>
    <dbReference type="NCBI Taxonomy" id="1478"/>
    <lineage>
        <taxon>Bacteria</taxon>
        <taxon>Bacillati</taxon>
        <taxon>Bacillota</taxon>
        <taxon>Bacilli</taxon>
        <taxon>Bacillales</taxon>
        <taxon>Bacillaceae</taxon>
        <taxon>Peribacillus</taxon>
    </lineage>
</organism>
<dbReference type="SUPFAM" id="SSF64288">
    <property type="entry name" value="Chorismate lyase-like"/>
    <property type="match status" value="1"/>
</dbReference>
<dbReference type="Gene3D" id="3.40.1410.10">
    <property type="entry name" value="Chorismate lyase-like"/>
    <property type="match status" value="1"/>
</dbReference>
<accession>A0A109N0D1</accession>
<dbReference type="PANTHER" id="PTHR44846">
    <property type="entry name" value="MANNOSYL-D-GLYCERATE TRANSPORT/METABOLISM SYSTEM REPRESSOR MNGR-RELATED"/>
    <property type="match status" value="1"/>
</dbReference>
<evidence type="ECO:0000256" key="4">
    <source>
        <dbReference type="ARBA" id="ARBA00023163"/>
    </source>
</evidence>
<dbReference type="Pfam" id="PF00392">
    <property type="entry name" value="GntR"/>
    <property type="match status" value="1"/>
</dbReference>
<comment type="caution">
    <text evidence="6">The sequence shown here is derived from an EMBL/GenBank/DDBJ whole genome shotgun (WGS) entry which is preliminary data.</text>
</comment>
<dbReference type="SMART" id="SM00866">
    <property type="entry name" value="UTRA"/>
    <property type="match status" value="1"/>
</dbReference>
<dbReference type="InterPro" id="IPR036390">
    <property type="entry name" value="WH_DNA-bd_sf"/>
</dbReference>
<dbReference type="GO" id="GO:0003677">
    <property type="term" value="F:DNA binding"/>
    <property type="evidence" value="ECO:0007669"/>
    <property type="project" value="UniProtKB-KW"/>
</dbReference>
<keyword evidence="3" id="KW-0238">DNA-binding</keyword>
<dbReference type="Pfam" id="PF07702">
    <property type="entry name" value="UTRA"/>
    <property type="match status" value="1"/>
</dbReference>
<dbReference type="SMART" id="SM00345">
    <property type="entry name" value="HTH_GNTR"/>
    <property type="match status" value="1"/>
</dbReference>
<dbReference type="InterPro" id="IPR028978">
    <property type="entry name" value="Chorismate_lyase_/UTRA_dom_sf"/>
</dbReference>
<evidence type="ECO:0000313" key="6">
    <source>
        <dbReference type="EMBL" id="KWW21178.1"/>
    </source>
</evidence>
<reference evidence="6 7" key="1">
    <citation type="submission" date="2015-11" db="EMBL/GenBank/DDBJ databases">
        <title>Genome Sequence of Bacillus simplex strain VanAntwerpen2.</title>
        <authorList>
            <person name="Couger M.B."/>
        </authorList>
    </citation>
    <scope>NUCLEOTIDE SEQUENCE [LARGE SCALE GENOMIC DNA]</scope>
    <source>
        <strain evidence="6 7">VanAntwerpen02</strain>
    </source>
</reference>
<sequence>MNKYEKISIEMRKRVKEGFYRVDHPIPDEITLAKEFECSRMTMKRGLDILVEEGLLFRKRGHGTFIVQSPVNDEKVNVISEETLGLSNVLPNRNVTSTIIAFDVQFPEKEVAEQLSISEDAPVYHIIRLRKVDGEPYVIERTYMPVSMIPGITEKVLQASIYNYIHETLELKIGGAHRKIRADKPNELDQIHLECLPDDPILEVEQVGYLNNGLPFEYSFSRHRYDKFVFTTVTIRK</sequence>
<evidence type="ECO:0000256" key="1">
    <source>
        <dbReference type="ARBA" id="ARBA00022491"/>
    </source>
</evidence>
<evidence type="ECO:0000256" key="3">
    <source>
        <dbReference type="ARBA" id="ARBA00023125"/>
    </source>
</evidence>
<dbReference type="GO" id="GO:0003700">
    <property type="term" value="F:DNA-binding transcription factor activity"/>
    <property type="evidence" value="ECO:0007669"/>
    <property type="project" value="InterPro"/>
</dbReference>
<keyword evidence="1" id="KW-0678">Repressor</keyword>